<accession>A0ABW4X5T3</accession>
<sequence>MVLQKASFINQPIEPGINVYFIHFYVMREDTNTGDKTATTKTKTNGSPASNKPGLCEVVQFAVSNNQFIRNFESSAHREGFLKMPDLATSIVGDVSSFTMTTMWNKASFRFHKKQQYMNSTNWQQEMHPACPHLAVNKEQYDIWVLQGTASPYFS</sequence>
<protein>
    <submittedName>
        <fullName evidence="1">Uncharacterized protein</fullName>
    </submittedName>
</protein>
<dbReference type="EMBL" id="JBHUHV010000060">
    <property type="protein sequence ID" value="MFD2069462.1"/>
    <property type="molecule type" value="Genomic_DNA"/>
</dbReference>
<dbReference type="Proteomes" id="UP001597369">
    <property type="component" value="Unassembled WGS sequence"/>
</dbReference>
<proteinExistence type="predicted"/>
<evidence type="ECO:0000313" key="2">
    <source>
        <dbReference type="Proteomes" id="UP001597369"/>
    </source>
</evidence>
<reference evidence="2" key="1">
    <citation type="journal article" date="2019" name="Int. J. Syst. Evol. Microbiol.">
        <title>The Global Catalogue of Microorganisms (GCM) 10K type strain sequencing project: providing services to taxonomists for standard genome sequencing and annotation.</title>
        <authorList>
            <consortium name="The Broad Institute Genomics Platform"/>
            <consortium name="The Broad Institute Genome Sequencing Center for Infectious Disease"/>
            <person name="Wu L."/>
            <person name="Ma J."/>
        </authorList>
    </citation>
    <scope>NUCLEOTIDE SEQUENCE [LARGE SCALE GENOMIC DNA]</scope>
    <source>
        <strain evidence="2">JCM 16545</strain>
    </source>
</reference>
<evidence type="ECO:0000313" key="1">
    <source>
        <dbReference type="EMBL" id="MFD2069462.1"/>
    </source>
</evidence>
<name>A0ABW4X5T3_9BACT</name>
<organism evidence="1 2">
    <name type="scientific">Pontibacter silvestris</name>
    <dbReference type="NCBI Taxonomy" id="2305183"/>
    <lineage>
        <taxon>Bacteria</taxon>
        <taxon>Pseudomonadati</taxon>
        <taxon>Bacteroidota</taxon>
        <taxon>Cytophagia</taxon>
        <taxon>Cytophagales</taxon>
        <taxon>Hymenobacteraceae</taxon>
        <taxon>Pontibacter</taxon>
    </lineage>
</organism>
<gene>
    <name evidence="1" type="ORF">ACFSKU_21450</name>
</gene>
<comment type="caution">
    <text evidence="1">The sequence shown here is derived from an EMBL/GenBank/DDBJ whole genome shotgun (WGS) entry which is preliminary data.</text>
</comment>
<keyword evidence="2" id="KW-1185">Reference proteome</keyword>
<dbReference type="RefSeq" id="WP_229962036.1">
    <property type="nucleotide sequence ID" value="NZ_JAJJWI010000018.1"/>
</dbReference>